<keyword evidence="2" id="KW-1185">Reference proteome</keyword>
<dbReference type="Proteomes" id="UP001165101">
    <property type="component" value="Unassembled WGS sequence"/>
</dbReference>
<protein>
    <submittedName>
        <fullName evidence="1">Unnamed protein product</fullName>
    </submittedName>
</protein>
<sequence length="363" mass="41185">MIRTGSFEVTSCSTKVVQQVTQVRYRRTLAYPFYSKAGNIPEAKGKKTVFTRLMKEFLGPKNYKGEYFMNKYSYVNQNHATNYIDPQNENGQSLLPFDTEDASVAPQPVESENGEKGKENNGNRSESNILESLDEGSSEGGFRRVKNPLQPFPANRNCFTNVQISKETKKQIVNDIIENKLPSQNVALKYGLKIQRIEAIVKLDAIEQEWLKENKITPELTKMSEVLYKMFPLYDPKKHSENLTEIPIPEKTAYSRFLTIAESQPFGPVDAAKEFDLEPAAITLQKLSESGEHAAHTTSKKTNNNNKDNSFIAPMYEGQKVAFKFTDVKVGKIGFRYGKSFRDNRRDRKIGYDAAGKMVLSLE</sequence>
<comment type="caution">
    <text evidence="1">The sequence shown here is derived from an EMBL/GenBank/DDBJ whole genome shotgun (WGS) entry which is preliminary data.</text>
</comment>
<evidence type="ECO:0000313" key="2">
    <source>
        <dbReference type="Proteomes" id="UP001165101"/>
    </source>
</evidence>
<dbReference type="EMBL" id="BSXV01000265">
    <property type="protein sequence ID" value="GME88343.1"/>
    <property type="molecule type" value="Genomic_DNA"/>
</dbReference>
<proteinExistence type="predicted"/>
<gene>
    <name evidence="1" type="ORF">Cboi01_000085100</name>
</gene>
<name>A0ACB5TGM3_CANBO</name>
<evidence type="ECO:0000313" key="1">
    <source>
        <dbReference type="EMBL" id="GME88343.1"/>
    </source>
</evidence>
<accession>A0ACB5TGM3</accession>
<reference evidence="1" key="1">
    <citation type="submission" date="2023-04" db="EMBL/GenBank/DDBJ databases">
        <title>Candida boidinii NBRC 1967.</title>
        <authorList>
            <person name="Ichikawa N."/>
            <person name="Sato H."/>
            <person name="Tonouchi N."/>
        </authorList>
    </citation>
    <scope>NUCLEOTIDE SEQUENCE</scope>
    <source>
        <strain evidence="1">NBRC 1967</strain>
    </source>
</reference>
<organism evidence="1 2">
    <name type="scientific">Candida boidinii</name>
    <name type="common">Yeast</name>
    <dbReference type="NCBI Taxonomy" id="5477"/>
    <lineage>
        <taxon>Eukaryota</taxon>
        <taxon>Fungi</taxon>
        <taxon>Dikarya</taxon>
        <taxon>Ascomycota</taxon>
        <taxon>Saccharomycotina</taxon>
        <taxon>Pichiomycetes</taxon>
        <taxon>Pichiales</taxon>
        <taxon>Pichiaceae</taxon>
        <taxon>Ogataea</taxon>
        <taxon>Ogataea/Candida clade</taxon>
    </lineage>
</organism>